<dbReference type="Pfam" id="PF13231">
    <property type="entry name" value="PMT_2"/>
    <property type="match status" value="1"/>
</dbReference>
<accession>A0ABD7M5W3</accession>
<dbReference type="InterPro" id="IPR050297">
    <property type="entry name" value="LipidA_mod_glycosyltrf_83"/>
</dbReference>
<evidence type="ECO:0000256" key="3">
    <source>
        <dbReference type="ARBA" id="ARBA00022676"/>
    </source>
</evidence>
<reference evidence="10 11" key="1">
    <citation type="submission" date="2016-11" db="EMBL/GenBank/DDBJ databases">
        <authorList>
            <person name="Varghese N."/>
            <person name="Submissions S."/>
        </authorList>
    </citation>
    <scope>NUCLEOTIDE SEQUENCE [LARGE SCALE GENOMIC DNA]</scope>
    <source>
        <strain evidence="10 11">VTM4R57</strain>
    </source>
</reference>
<feature type="transmembrane region" description="Helical" evidence="8">
    <location>
        <begin position="276"/>
        <end position="301"/>
    </location>
</feature>
<evidence type="ECO:0000256" key="7">
    <source>
        <dbReference type="ARBA" id="ARBA00023136"/>
    </source>
</evidence>
<dbReference type="PANTHER" id="PTHR33908">
    <property type="entry name" value="MANNOSYLTRANSFERASE YKCB-RELATED"/>
    <property type="match status" value="1"/>
</dbReference>
<feature type="transmembrane region" description="Helical" evidence="8">
    <location>
        <begin position="16"/>
        <end position="42"/>
    </location>
</feature>
<evidence type="ECO:0000256" key="8">
    <source>
        <dbReference type="SAM" id="Phobius"/>
    </source>
</evidence>
<evidence type="ECO:0000256" key="4">
    <source>
        <dbReference type="ARBA" id="ARBA00022679"/>
    </source>
</evidence>
<organism evidence="10 11">
    <name type="scientific">Micrococcus luteus</name>
    <name type="common">Micrococcus lysodeikticus</name>
    <dbReference type="NCBI Taxonomy" id="1270"/>
    <lineage>
        <taxon>Bacteria</taxon>
        <taxon>Bacillati</taxon>
        <taxon>Actinomycetota</taxon>
        <taxon>Actinomycetes</taxon>
        <taxon>Micrococcales</taxon>
        <taxon>Micrococcaceae</taxon>
        <taxon>Micrococcus</taxon>
    </lineage>
</organism>
<evidence type="ECO:0000256" key="1">
    <source>
        <dbReference type="ARBA" id="ARBA00004651"/>
    </source>
</evidence>
<evidence type="ECO:0000313" key="11">
    <source>
        <dbReference type="Proteomes" id="UP000184253"/>
    </source>
</evidence>
<dbReference type="PANTHER" id="PTHR33908:SF11">
    <property type="entry name" value="MEMBRANE PROTEIN"/>
    <property type="match status" value="1"/>
</dbReference>
<feature type="domain" description="Glycosyltransferase RgtA/B/C/D-like" evidence="9">
    <location>
        <begin position="92"/>
        <end position="220"/>
    </location>
</feature>
<dbReference type="Proteomes" id="UP000184253">
    <property type="component" value="Unassembled WGS sequence"/>
</dbReference>
<evidence type="ECO:0000256" key="6">
    <source>
        <dbReference type="ARBA" id="ARBA00022989"/>
    </source>
</evidence>
<keyword evidence="7 8" id="KW-0472">Membrane</keyword>
<dbReference type="GO" id="GO:0005886">
    <property type="term" value="C:plasma membrane"/>
    <property type="evidence" value="ECO:0007669"/>
    <property type="project" value="UniProtKB-SubCell"/>
</dbReference>
<evidence type="ECO:0000259" key="9">
    <source>
        <dbReference type="Pfam" id="PF13231"/>
    </source>
</evidence>
<proteinExistence type="predicted"/>
<keyword evidence="5 8" id="KW-0812">Transmembrane</keyword>
<gene>
    <name evidence="10" type="ORF">SAMN04487849_10261</name>
</gene>
<dbReference type="GO" id="GO:0016757">
    <property type="term" value="F:glycosyltransferase activity"/>
    <property type="evidence" value="ECO:0007669"/>
    <property type="project" value="UniProtKB-KW"/>
</dbReference>
<keyword evidence="6 8" id="KW-1133">Transmembrane helix</keyword>
<feature type="transmembrane region" description="Helical" evidence="8">
    <location>
        <begin position="363"/>
        <end position="380"/>
    </location>
</feature>
<feature type="transmembrane region" description="Helical" evidence="8">
    <location>
        <begin position="321"/>
        <end position="342"/>
    </location>
</feature>
<dbReference type="RefSeq" id="WP_080695917.1">
    <property type="nucleotide sequence ID" value="NZ_JAXHCG010000001.1"/>
</dbReference>
<evidence type="ECO:0000256" key="2">
    <source>
        <dbReference type="ARBA" id="ARBA00022475"/>
    </source>
</evidence>
<dbReference type="AlphaFoldDB" id="A0ABD7M5W3"/>
<keyword evidence="4" id="KW-0808">Transferase</keyword>
<feature type="transmembrane region" description="Helical" evidence="8">
    <location>
        <begin position="83"/>
        <end position="107"/>
    </location>
</feature>
<feature type="transmembrane region" description="Helical" evidence="8">
    <location>
        <begin position="119"/>
        <end position="139"/>
    </location>
</feature>
<keyword evidence="2" id="KW-1003">Cell membrane</keyword>
<feature type="transmembrane region" description="Helical" evidence="8">
    <location>
        <begin position="205"/>
        <end position="223"/>
    </location>
</feature>
<dbReference type="InterPro" id="IPR038731">
    <property type="entry name" value="RgtA/B/C-like"/>
</dbReference>
<dbReference type="GO" id="GO:0009103">
    <property type="term" value="P:lipopolysaccharide biosynthetic process"/>
    <property type="evidence" value="ECO:0007669"/>
    <property type="project" value="UniProtKB-ARBA"/>
</dbReference>
<name>A0ABD7M5W3_MICLU</name>
<evidence type="ECO:0000313" key="10">
    <source>
        <dbReference type="EMBL" id="SHL37620.1"/>
    </source>
</evidence>
<dbReference type="EMBL" id="FRCE01000002">
    <property type="protein sequence ID" value="SHL37620.1"/>
    <property type="molecule type" value="Genomic_DNA"/>
</dbReference>
<sequence>MSMETVVRARGHHTDAVIVTALIVALVVLPAIVAGTAGALWIPHNDSWAHSRIAASFAETGRVHLVGFNRASMVGMMVPLGSLASSVVGQHVFVMLCGAAMIGFSYGTARRVLPRGRSLLVAALVGVAPGFALLSTSYMTDVPMMAGIAGGLYFGARYLDGGGVLNLIGSMAFGLWATTVREQGLAAVAAVAVTAWLVRRDRRRVIFVASLVTLVAIAAFEVWRRSQPGDDPPMVDPTVGGAVRALAMGVMTLMFVCSPAVLLGASKPRSAAAWSFGTAGALTTAGLVFLLGRGALLGNYLAADGAYMAMSHGARDTVPGWLLWCAAGLAILAGTTVAALCGDVVARARRRPGRPWRPAGQPVVLLMASFLLIYLAGITVQTFSGQAMFERYLYPLIVPLSVLVLRATRTRAAQRAAAATAALIVVASTALVTLHTWSSTGVVWQAAEELVAEGLAPQDVDAGFAWVGLHSNVGVAEDPARSDVVGGWAALFSDSRQCAVVSMGDPVAATEPVRTITYTKYLFFGQDRVVIERLDPCR</sequence>
<comment type="caution">
    <text evidence="10">The sequence shown here is derived from an EMBL/GenBank/DDBJ whole genome shotgun (WGS) entry which is preliminary data.</text>
</comment>
<keyword evidence="3 10" id="KW-0328">Glycosyltransferase</keyword>
<comment type="subcellular location">
    <subcellularLocation>
        <location evidence="1">Cell membrane</location>
        <topology evidence="1">Multi-pass membrane protein</topology>
    </subcellularLocation>
</comment>
<feature type="transmembrane region" description="Helical" evidence="8">
    <location>
        <begin position="243"/>
        <end position="264"/>
    </location>
</feature>
<evidence type="ECO:0000256" key="5">
    <source>
        <dbReference type="ARBA" id="ARBA00022692"/>
    </source>
</evidence>
<protein>
    <submittedName>
        <fullName evidence="10">Dolichyl-phosphate-mannose-protein mannosyltransferase</fullName>
    </submittedName>
</protein>